<evidence type="ECO:0000313" key="10">
    <source>
        <dbReference type="EMBL" id="TFY83764.1"/>
    </source>
</evidence>
<dbReference type="InterPro" id="IPR033494">
    <property type="entry name" value="NUDE"/>
</dbReference>
<protein>
    <submittedName>
        <fullName evidence="10">Uncharacterized protein</fullName>
    </submittedName>
</protein>
<dbReference type="GO" id="GO:0005871">
    <property type="term" value="C:kinesin complex"/>
    <property type="evidence" value="ECO:0007669"/>
    <property type="project" value="TreeGrafter"/>
</dbReference>
<dbReference type="OrthoDB" id="5877028at2759"/>
<feature type="compositionally biased region" description="Polar residues" evidence="7">
    <location>
        <begin position="325"/>
        <end position="343"/>
    </location>
</feature>
<keyword evidence="5" id="KW-0175">Coiled coil</keyword>
<dbReference type="PANTHER" id="PTHR10921">
    <property type="entry name" value="NUCLEAR DISTRIBUTION PROTEIN NUDE HOMOLOG 1"/>
    <property type="match status" value="1"/>
</dbReference>
<comment type="similarity">
    <text evidence="2">Belongs to the nudE family.</text>
</comment>
<evidence type="ECO:0000256" key="5">
    <source>
        <dbReference type="ARBA" id="ARBA00023054"/>
    </source>
</evidence>
<dbReference type="GO" id="GO:0047496">
    <property type="term" value="P:vesicle transport along microtubule"/>
    <property type="evidence" value="ECO:0007669"/>
    <property type="project" value="TreeGrafter"/>
</dbReference>
<feature type="domain" description="Exosome complex component CSL4 C-terminal" evidence="9">
    <location>
        <begin position="46"/>
        <end position="96"/>
    </location>
</feature>
<feature type="compositionally biased region" description="Low complexity" evidence="7">
    <location>
        <begin position="417"/>
        <end position="445"/>
    </location>
</feature>
<feature type="compositionally biased region" description="Polar residues" evidence="7">
    <location>
        <begin position="646"/>
        <end position="655"/>
    </location>
</feature>
<reference evidence="10 11" key="1">
    <citation type="submission" date="2019-02" db="EMBL/GenBank/DDBJ databases">
        <title>Genome sequencing of the rare red list fungi Hericium alpestre (H. flagellum).</title>
        <authorList>
            <person name="Buettner E."/>
            <person name="Kellner H."/>
        </authorList>
    </citation>
    <scope>NUCLEOTIDE SEQUENCE [LARGE SCALE GENOMIC DNA]</scope>
    <source>
        <strain evidence="10 11">DSM 108284</strain>
    </source>
</reference>
<feature type="compositionally biased region" description="Polar residues" evidence="7">
    <location>
        <begin position="775"/>
        <end position="793"/>
    </location>
</feature>
<dbReference type="EMBL" id="SFCI01000010">
    <property type="protein sequence ID" value="TFY83764.1"/>
    <property type="molecule type" value="Genomic_DNA"/>
</dbReference>
<evidence type="ECO:0000256" key="3">
    <source>
        <dbReference type="ARBA" id="ARBA00022490"/>
    </source>
</evidence>
<dbReference type="Proteomes" id="UP000298061">
    <property type="component" value="Unassembled WGS sequence"/>
</dbReference>
<dbReference type="GO" id="GO:0000776">
    <property type="term" value="C:kinetochore"/>
    <property type="evidence" value="ECO:0007669"/>
    <property type="project" value="TreeGrafter"/>
</dbReference>
<accession>A0A4Z0ABU3</accession>
<evidence type="ECO:0000256" key="4">
    <source>
        <dbReference type="ARBA" id="ARBA00022701"/>
    </source>
</evidence>
<name>A0A4Z0ABU3_9AGAM</name>
<evidence type="ECO:0000256" key="2">
    <source>
        <dbReference type="ARBA" id="ARBA00007429"/>
    </source>
</evidence>
<feature type="compositionally biased region" description="Basic and acidic residues" evidence="7">
    <location>
        <begin position="564"/>
        <end position="573"/>
    </location>
</feature>
<feature type="compositionally biased region" description="Low complexity" evidence="7">
    <location>
        <begin position="513"/>
        <end position="547"/>
    </location>
</feature>
<feature type="compositionally biased region" description="Polar residues" evidence="7">
    <location>
        <begin position="468"/>
        <end position="479"/>
    </location>
</feature>
<keyword evidence="3" id="KW-0963">Cytoplasm</keyword>
<feature type="compositionally biased region" description="Basic and acidic residues" evidence="7">
    <location>
        <begin position="812"/>
        <end position="821"/>
    </location>
</feature>
<feature type="region of interest" description="Disordered" evidence="7">
    <location>
        <begin position="699"/>
        <end position="833"/>
    </location>
</feature>
<organism evidence="10 11">
    <name type="scientific">Hericium alpestre</name>
    <dbReference type="NCBI Taxonomy" id="135208"/>
    <lineage>
        <taxon>Eukaryota</taxon>
        <taxon>Fungi</taxon>
        <taxon>Dikarya</taxon>
        <taxon>Basidiomycota</taxon>
        <taxon>Agaricomycotina</taxon>
        <taxon>Agaricomycetes</taxon>
        <taxon>Russulales</taxon>
        <taxon>Hericiaceae</taxon>
        <taxon>Hericium</taxon>
    </lineage>
</organism>
<dbReference type="Gene3D" id="2.40.50.140">
    <property type="entry name" value="Nucleic acid-binding proteins"/>
    <property type="match status" value="1"/>
</dbReference>
<evidence type="ECO:0000256" key="1">
    <source>
        <dbReference type="ARBA" id="ARBA00004245"/>
    </source>
</evidence>
<dbReference type="AlphaFoldDB" id="A0A4Z0ABU3"/>
<keyword evidence="11" id="KW-1185">Reference proteome</keyword>
<dbReference type="SUPFAM" id="SSF50249">
    <property type="entry name" value="Nucleic acid-binding proteins"/>
    <property type="match status" value="1"/>
</dbReference>
<feature type="compositionally biased region" description="Low complexity" evidence="7">
    <location>
        <begin position="717"/>
        <end position="731"/>
    </location>
</feature>
<feature type="compositionally biased region" description="Low complexity" evidence="7">
    <location>
        <begin position="656"/>
        <end position="672"/>
    </location>
</feature>
<dbReference type="InterPro" id="IPR012340">
    <property type="entry name" value="NA-bd_OB-fold"/>
</dbReference>
<feature type="compositionally biased region" description="Polar residues" evidence="7">
    <location>
        <begin position="742"/>
        <end position="763"/>
    </location>
</feature>
<dbReference type="STRING" id="135208.A0A4Z0ABU3"/>
<dbReference type="GO" id="GO:0007020">
    <property type="term" value="P:microtubule nucleation"/>
    <property type="evidence" value="ECO:0007669"/>
    <property type="project" value="TreeGrafter"/>
</dbReference>
<dbReference type="PANTHER" id="PTHR10921:SF1">
    <property type="entry name" value="NUCLEAR DISTRIBUTION PROTEIN NUDE HOMOLOG"/>
    <property type="match status" value="1"/>
</dbReference>
<comment type="caution">
    <text evidence="10">The sequence shown here is derived from an EMBL/GenBank/DDBJ whole genome shotgun (WGS) entry which is preliminary data.</text>
</comment>
<evidence type="ECO:0000256" key="7">
    <source>
        <dbReference type="SAM" id="MobiDB-lite"/>
    </source>
</evidence>
<dbReference type="GO" id="GO:0051642">
    <property type="term" value="P:centrosome localization"/>
    <property type="evidence" value="ECO:0007669"/>
    <property type="project" value="TreeGrafter"/>
</dbReference>
<feature type="compositionally biased region" description="Basic and acidic residues" evidence="7">
    <location>
        <begin position="349"/>
        <end position="358"/>
    </location>
</feature>
<evidence type="ECO:0000259" key="8">
    <source>
        <dbReference type="Pfam" id="PF04880"/>
    </source>
</evidence>
<feature type="domain" description="NUDE" evidence="8">
    <location>
        <begin position="269"/>
        <end position="442"/>
    </location>
</feature>
<dbReference type="GO" id="GO:0003723">
    <property type="term" value="F:RNA binding"/>
    <property type="evidence" value="ECO:0007669"/>
    <property type="project" value="InterPro"/>
</dbReference>
<feature type="region of interest" description="Disordered" evidence="7">
    <location>
        <begin position="499"/>
        <end position="678"/>
    </location>
</feature>
<evidence type="ECO:0000259" key="9">
    <source>
        <dbReference type="Pfam" id="PF10447"/>
    </source>
</evidence>
<dbReference type="GO" id="GO:0000132">
    <property type="term" value="P:establishment of mitotic spindle orientation"/>
    <property type="evidence" value="ECO:0007669"/>
    <property type="project" value="TreeGrafter"/>
</dbReference>
<dbReference type="GO" id="GO:0000178">
    <property type="term" value="C:exosome (RNase complex)"/>
    <property type="evidence" value="ECO:0007669"/>
    <property type="project" value="InterPro"/>
</dbReference>
<evidence type="ECO:0000313" key="11">
    <source>
        <dbReference type="Proteomes" id="UP000298061"/>
    </source>
</evidence>
<comment type="subcellular location">
    <subcellularLocation>
        <location evidence="1">Cytoplasm</location>
        <location evidence="1">Cytoskeleton</location>
    </subcellularLocation>
</comment>
<feature type="region of interest" description="Disordered" evidence="7">
    <location>
        <begin position="411"/>
        <end position="484"/>
    </location>
</feature>
<dbReference type="Gene3D" id="6.10.250.1080">
    <property type="match status" value="1"/>
</dbReference>
<dbReference type="Pfam" id="PF04880">
    <property type="entry name" value="NUDE_C"/>
    <property type="match status" value="1"/>
</dbReference>
<keyword evidence="4" id="KW-0493">Microtubule</keyword>
<dbReference type="GO" id="GO:0008017">
    <property type="term" value="F:microtubule binding"/>
    <property type="evidence" value="ECO:0007669"/>
    <property type="project" value="InterPro"/>
</dbReference>
<sequence length="833" mass="89830">MMASDCMLPGQPVPLPRGPAPQLGAGIYTKDGQTRASLVGVPRYDGPQALVSITVVDGVPLPAGEEFTGVIRVQDVRATEKDKVKIADCFRGGDVISLGDARSYYITTARNDLGVIFATSEAAVLSASNALHKENIMGSHDDSYLNFSSQTDWKSKYYEVADMLAETKTELDEFHQSSKELEEELERELARTEKAQQDLKVKIERSENERDEWKAKFVSLQTMHNTTTTSLQRELDTLRQVHQKLKVELRELEMGNDDLERNERAVSSSLADIEAKYSRALEEKILLEHELLDKAGLEEECQRLRDELREEVSIIRDQLEAAQARGSSTTESPTTEDASSAPSSLLPHISERSDDDLLHTQPPPDLQLSDLSPEYELPSPIIETPRLSSSSLSSDAGQSALLQRAGFALPRPKYTAPQSPTTPTLSMPTTPISRASTLPSLSTPSRLPPPRTTVTRATPRIPVAASMGASTSSTVNGAGSKNKGVQMVSEMRARVRNLEQKIHTRVPRLRMGSTSRPAPPASSSSSSTVKASGLATAGSHSSNSSLHRTSEDRTRPSTLGRSSAEYDDKKRTPAGDSTGWVLIMEDSPSPVKSKDKLPRRGSTASSTHFRPYASTAARSHSPSPTFDHRDDLSRSAMLSGLRRPQSRQSTSTEGRSSISTTATVSTIPTPVSRPTTPTFLPVPSAGLYAHASTAGVAGLKRSTGPGAGGPYSNQKRSSLGSSSAGSPTSTSFTPESGIPHRNFSSSVMRSTGPDYNSSPSSFRDPNKVLPALPHSNVTVRSTKLPSPSLSQSRIGRPTFGGRKSAAEDAFDAEGRFLDTHGTRPRSGSSAPFR</sequence>
<evidence type="ECO:0000256" key="6">
    <source>
        <dbReference type="ARBA" id="ARBA00023212"/>
    </source>
</evidence>
<feature type="region of interest" description="Disordered" evidence="7">
    <location>
        <begin position="321"/>
        <end position="378"/>
    </location>
</feature>
<dbReference type="GO" id="GO:0007059">
    <property type="term" value="P:chromosome segregation"/>
    <property type="evidence" value="ECO:0007669"/>
    <property type="project" value="TreeGrafter"/>
</dbReference>
<dbReference type="Pfam" id="PF10447">
    <property type="entry name" value="EXOSC1"/>
    <property type="match status" value="1"/>
</dbReference>
<dbReference type="InterPro" id="IPR019495">
    <property type="entry name" value="EXOSC1_C"/>
</dbReference>
<gene>
    <name evidence="10" type="ORF">EWM64_g237</name>
</gene>
<proteinExistence type="inferred from homology"/>
<keyword evidence="6" id="KW-0206">Cytoskeleton</keyword>
<dbReference type="InterPro" id="IPR006964">
    <property type="entry name" value="NUDE_dom"/>
</dbReference>